<dbReference type="KEGG" id="acz:Acaty_c1995"/>
<evidence type="ECO:0000313" key="7">
    <source>
        <dbReference type="Proteomes" id="UP000005522"/>
    </source>
</evidence>
<evidence type="ECO:0000256" key="1">
    <source>
        <dbReference type="ARBA" id="ARBA00004141"/>
    </source>
</evidence>
<dbReference type="EMBL" id="CP005986">
    <property type="protein sequence ID" value="AIA55852.1"/>
    <property type="molecule type" value="Genomic_DNA"/>
</dbReference>
<reference evidence="6 7" key="1">
    <citation type="journal article" date="2009" name="J. Bacteriol.">
        <title>Draft genome sequence of the extremely acidophilic bacterium Acidithiobacillus caldus ATCC 51756 reveals metabolic versatility in the genus Acidithiobacillus.</title>
        <authorList>
            <person name="Valdes J."/>
            <person name="Quatrini R."/>
            <person name="Hallberg K."/>
            <person name="Dopson M."/>
            <person name="Valenzuela P.D."/>
            <person name="Holmes D.S."/>
        </authorList>
    </citation>
    <scope>NUCLEOTIDE SEQUENCE [LARGE SCALE GENOMIC DNA]</scope>
    <source>
        <strain evidence="7">ATCC 51756 / DSM 8584 / KU</strain>
    </source>
</reference>
<accession>A0A060A136</accession>
<dbReference type="RefSeq" id="WP_004873156.1">
    <property type="nucleotide sequence ID" value="NZ_CP005986.1"/>
</dbReference>
<dbReference type="GO" id="GO:0016020">
    <property type="term" value="C:membrane"/>
    <property type="evidence" value="ECO:0007669"/>
    <property type="project" value="UniProtKB-SubCell"/>
</dbReference>
<protein>
    <submittedName>
        <fullName evidence="6">Colicin V production protein</fullName>
    </submittedName>
</protein>
<name>A0A060A136_ACICK</name>
<keyword evidence="3 5" id="KW-1133">Transmembrane helix</keyword>
<gene>
    <name evidence="6" type="ORF">Acaty_c1995</name>
</gene>
<evidence type="ECO:0000256" key="2">
    <source>
        <dbReference type="ARBA" id="ARBA00022692"/>
    </source>
</evidence>
<evidence type="ECO:0000256" key="3">
    <source>
        <dbReference type="ARBA" id="ARBA00022989"/>
    </source>
</evidence>
<dbReference type="PANTHER" id="PTHR36926:SF1">
    <property type="entry name" value="COLICIN V PRODUCTION PROTEIN"/>
    <property type="match status" value="1"/>
</dbReference>
<proteinExistence type="predicted"/>
<dbReference type="GO" id="GO:0009403">
    <property type="term" value="P:toxin biosynthetic process"/>
    <property type="evidence" value="ECO:0007669"/>
    <property type="project" value="InterPro"/>
</dbReference>
<keyword evidence="4 5" id="KW-0472">Membrane</keyword>
<sequence>MPTWVNVGVLVILSLSLLWGILRGMLREFFSLMGWVGGVYLAWQYGAQWVAPTLTGLPEPWRVPLADFLLFFAVMFLTTLMAFLLRKILYPIGFSGPDRLLGGVFGLLRGGVILLVLIFIARAAGFAQSSWWQTSWLGSPQVTTLSQSITAPAVSYWESQHRVKATAVHEPL</sequence>
<keyword evidence="2 5" id="KW-0812">Transmembrane</keyword>
<dbReference type="Pfam" id="PF02674">
    <property type="entry name" value="Colicin_V"/>
    <property type="match status" value="1"/>
</dbReference>
<dbReference type="AlphaFoldDB" id="A0A060A136"/>
<feature type="transmembrane region" description="Helical" evidence="5">
    <location>
        <begin position="29"/>
        <end position="45"/>
    </location>
</feature>
<dbReference type="GeneID" id="92932083"/>
<evidence type="ECO:0000256" key="5">
    <source>
        <dbReference type="SAM" id="Phobius"/>
    </source>
</evidence>
<dbReference type="eggNOG" id="COG1286">
    <property type="taxonomic scope" value="Bacteria"/>
</dbReference>
<dbReference type="InterPro" id="IPR003825">
    <property type="entry name" value="Colicin-V_CvpA"/>
</dbReference>
<dbReference type="HOGENOM" id="CLU_092720_2_2_6"/>
<evidence type="ECO:0000256" key="4">
    <source>
        <dbReference type="ARBA" id="ARBA00023136"/>
    </source>
</evidence>
<feature type="transmembrane region" description="Helical" evidence="5">
    <location>
        <begin position="106"/>
        <end position="127"/>
    </location>
</feature>
<comment type="subcellular location">
    <subcellularLocation>
        <location evidence="1">Membrane</location>
        <topology evidence="1">Multi-pass membrane protein</topology>
    </subcellularLocation>
</comment>
<dbReference type="Proteomes" id="UP000005522">
    <property type="component" value="Chromosome"/>
</dbReference>
<dbReference type="PANTHER" id="PTHR36926">
    <property type="entry name" value="COLICIN V PRODUCTION PROTEIN"/>
    <property type="match status" value="1"/>
</dbReference>
<feature type="transmembrane region" description="Helical" evidence="5">
    <location>
        <begin position="6"/>
        <end position="22"/>
    </location>
</feature>
<organism evidence="6 7">
    <name type="scientific">Acidithiobacillus caldus (strain ATCC 51756 / DSM 8584 / KU)</name>
    <dbReference type="NCBI Taxonomy" id="637389"/>
    <lineage>
        <taxon>Bacteria</taxon>
        <taxon>Pseudomonadati</taxon>
        <taxon>Pseudomonadota</taxon>
        <taxon>Acidithiobacillia</taxon>
        <taxon>Acidithiobacillales</taxon>
        <taxon>Acidithiobacillaceae</taxon>
        <taxon>Acidithiobacillus</taxon>
    </lineage>
</organism>
<dbReference type="InterPro" id="IPR052719">
    <property type="entry name" value="CvpA-like"/>
</dbReference>
<feature type="transmembrane region" description="Helical" evidence="5">
    <location>
        <begin position="65"/>
        <end position="85"/>
    </location>
</feature>
<evidence type="ECO:0000313" key="6">
    <source>
        <dbReference type="EMBL" id="AIA55852.1"/>
    </source>
</evidence>